<reference evidence="11" key="1">
    <citation type="submission" date="2015-07" db="EMBL/GenBank/DDBJ databases">
        <title>Complete genome sequence and phylogenetic analysis of Limnochorda pilosa.</title>
        <authorList>
            <person name="Watanabe M."/>
            <person name="Kojima H."/>
            <person name="Fukui M."/>
        </authorList>
    </citation>
    <scope>NUCLEOTIDE SEQUENCE [LARGE SCALE GENOMIC DNA]</scope>
    <source>
        <strain evidence="11">HC45</strain>
    </source>
</reference>
<evidence type="ECO:0000313" key="10">
    <source>
        <dbReference type="EMBL" id="BAS29307.1"/>
    </source>
</evidence>
<dbReference type="NCBIfam" id="TIGR00273">
    <property type="entry name" value="LutB/LldF family L-lactate oxidation iron-sulfur protein"/>
    <property type="match status" value="1"/>
</dbReference>
<dbReference type="Gene3D" id="1.10.1060.10">
    <property type="entry name" value="Alpha-helical ferredoxin"/>
    <property type="match status" value="1"/>
</dbReference>
<evidence type="ECO:0000259" key="9">
    <source>
        <dbReference type="PROSITE" id="PS51379"/>
    </source>
</evidence>
<dbReference type="InterPro" id="IPR017896">
    <property type="entry name" value="4Fe4S_Fe-S-bd"/>
</dbReference>
<keyword evidence="11" id="KW-1185">Reference proteome</keyword>
<evidence type="ECO:0000256" key="3">
    <source>
        <dbReference type="ARBA" id="ARBA00022723"/>
    </source>
</evidence>
<feature type="compositionally biased region" description="Basic and acidic residues" evidence="8">
    <location>
        <begin position="478"/>
        <end position="493"/>
    </location>
</feature>
<sequence>MTPERSRDLNGGVRTRARRALADTGTRQALAATAGRFRGARVQAAAEYGDFDALRDHGQALRAHTIEHLSEYLALLRRQVESAGGHVHFASTAREAVDAVMQVVRQRRARRVTKSKSMVSEEIELNAVLEAEGVRVVETDLGEYIIQLAHEPPFHIIAPALHKTRAQVADLFREQAGAPLPADPTIPQLNAFARERLREEFLQAEIGITGCNFAVAESGSVVLVTNEGNGRMQTTMPPVMITLMGMERVVPTWEDLGVLLELLARSATGQKLSSYTSVVTGPRREGEADGPEEFHLVIVDNGRSRMLGTEFQEALHCIRCGACLNACPVYQQIGGHAYGWVYSGPIGAVITPLMRGIEEWGELAQATSLCGACWEACPVRIPLHDYLVRIRQHEAMGAGRPRHPLEADLIGAWRWLMSRPGRYRRALGAGSRLGGPVTDDGHLKRAAGWLPVLSGWMAQRDFPAPARRPFRERWAQLERELYGPEQGPSERRPAPGNEAGAKEQGGERP</sequence>
<dbReference type="InterPro" id="IPR003741">
    <property type="entry name" value="LUD_dom"/>
</dbReference>
<dbReference type="InterPro" id="IPR024569">
    <property type="entry name" value="LutB_C"/>
</dbReference>
<dbReference type="GO" id="GO:0051539">
    <property type="term" value="F:4 iron, 4 sulfur cluster binding"/>
    <property type="evidence" value="ECO:0007669"/>
    <property type="project" value="UniProtKB-KW"/>
</dbReference>
<dbReference type="RefSeq" id="WP_068140858.1">
    <property type="nucleotide sequence ID" value="NZ_AP014924.1"/>
</dbReference>
<evidence type="ECO:0000256" key="5">
    <source>
        <dbReference type="ARBA" id="ARBA00022982"/>
    </source>
</evidence>
<dbReference type="PROSITE" id="PS51379">
    <property type="entry name" value="4FE4S_FER_2"/>
    <property type="match status" value="1"/>
</dbReference>
<evidence type="ECO:0000256" key="1">
    <source>
        <dbReference type="ARBA" id="ARBA00022448"/>
    </source>
</evidence>
<dbReference type="Proteomes" id="UP000065807">
    <property type="component" value="Chromosome"/>
</dbReference>
<protein>
    <submittedName>
        <fullName evidence="10">Amino acid dehydrogenase</fullName>
    </submittedName>
</protein>
<dbReference type="AlphaFoldDB" id="A0A0K2SQN3"/>
<name>A0A0K2SQN3_LIMPI</name>
<gene>
    <name evidence="10" type="ORF">LIP_3495</name>
</gene>
<evidence type="ECO:0000313" key="11">
    <source>
        <dbReference type="Proteomes" id="UP000065807"/>
    </source>
</evidence>
<dbReference type="InterPro" id="IPR004452">
    <property type="entry name" value="LutB/LldF"/>
</dbReference>
<keyword evidence="5" id="KW-0249">Electron transport</keyword>
<evidence type="ECO:0000256" key="6">
    <source>
        <dbReference type="ARBA" id="ARBA00023004"/>
    </source>
</evidence>
<dbReference type="InterPro" id="IPR037171">
    <property type="entry name" value="NagB/RpiA_transferase-like"/>
</dbReference>
<keyword evidence="6" id="KW-0408">Iron</keyword>
<keyword evidence="3" id="KW-0479">Metal-binding</keyword>
<dbReference type="PATRIC" id="fig|1555112.3.peg.3532"/>
<evidence type="ECO:0000256" key="4">
    <source>
        <dbReference type="ARBA" id="ARBA00022737"/>
    </source>
</evidence>
<dbReference type="PANTHER" id="PTHR47153:SF2">
    <property type="entry name" value="LACTATE UTILIZATION PROTEIN B"/>
    <property type="match status" value="1"/>
</dbReference>
<keyword evidence="7" id="KW-0411">Iron-sulfur</keyword>
<keyword evidence="1" id="KW-0813">Transport</keyword>
<dbReference type="PANTHER" id="PTHR47153">
    <property type="entry name" value="LACTATE UTILIZATION PROTEIN B"/>
    <property type="match status" value="1"/>
</dbReference>
<dbReference type="EMBL" id="AP014924">
    <property type="protein sequence ID" value="BAS29307.1"/>
    <property type="molecule type" value="Genomic_DNA"/>
</dbReference>
<dbReference type="STRING" id="1555112.LIP_3495"/>
<dbReference type="KEGG" id="lpil:LIP_3495"/>
<feature type="compositionally biased region" description="Basic and acidic residues" evidence="8">
    <location>
        <begin position="500"/>
        <end position="509"/>
    </location>
</feature>
<dbReference type="OrthoDB" id="9782337at2"/>
<dbReference type="PROSITE" id="PS00198">
    <property type="entry name" value="4FE4S_FER_1"/>
    <property type="match status" value="1"/>
</dbReference>
<evidence type="ECO:0000256" key="8">
    <source>
        <dbReference type="SAM" id="MobiDB-lite"/>
    </source>
</evidence>
<feature type="domain" description="4Fe-4S ferredoxin-type" evidence="9">
    <location>
        <begin position="307"/>
        <end position="338"/>
    </location>
</feature>
<dbReference type="SUPFAM" id="SSF46548">
    <property type="entry name" value="alpha-helical ferredoxin"/>
    <property type="match status" value="1"/>
</dbReference>
<proteinExistence type="predicted"/>
<accession>A0A0K2SQN3</accession>
<dbReference type="InterPro" id="IPR017900">
    <property type="entry name" value="4Fe4S_Fe_S_CS"/>
</dbReference>
<dbReference type="Pfam" id="PF02589">
    <property type="entry name" value="LUD_dom"/>
    <property type="match status" value="1"/>
</dbReference>
<reference evidence="11" key="2">
    <citation type="journal article" date="2016" name="Int. J. Syst. Evol. Microbiol.">
        <title>Complete genome sequence and cell structure of Limnochorda pilosa, a Gram-negative spore-former within the phylum Firmicutes.</title>
        <authorList>
            <person name="Watanabe M."/>
            <person name="Kojima H."/>
            <person name="Fukui M."/>
        </authorList>
    </citation>
    <scope>NUCLEOTIDE SEQUENCE [LARGE SCALE GENOMIC DNA]</scope>
    <source>
        <strain evidence="11">HC45</strain>
    </source>
</reference>
<dbReference type="GO" id="GO:0046872">
    <property type="term" value="F:metal ion binding"/>
    <property type="evidence" value="ECO:0007669"/>
    <property type="project" value="UniProtKB-KW"/>
</dbReference>
<evidence type="ECO:0000256" key="2">
    <source>
        <dbReference type="ARBA" id="ARBA00022485"/>
    </source>
</evidence>
<dbReference type="InterPro" id="IPR009051">
    <property type="entry name" value="Helical_ferredxn"/>
</dbReference>
<keyword evidence="4" id="KW-0677">Repeat</keyword>
<dbReference type="Pfam" id="PF11870">
    <property type="entry name" value="LutB_C"/>
    <property type="match status" value="1"/>
</dbReference>
<dbReference type="SUPFAM" id="SSF100950">
    <property type="entry name" value="NagB/RpiA/CoA transferase-like"/>
    <property type="match status" value="1"/>
</dbReference>
<feature type="region of interest" description="Disordered" evidence="8">
    <location>
        <begin position="478"/>
        <end position="509"/>
    </location>
</feature>
<dbReference type="Gene3D" id="3.40.50.10420">
    <property type="entry name" value="NagB/RpiA/CoA transferase-like"/>
    <property type="match status" value="1"/>
</dbReference>
<dbReference type="Pfam" id="PF13183">
    <property type="entry name" value="Fer4_8"/>
    <property type="match status" value="1"/>
</dbReference>
<organism evidence="10 11">
    <name type="scientific">Limnochorda pilosa</name>
    <dbReference type="NCBI Taxonomy" id="1555112"/>
    <lineage>
        <taxon>Bacteria</taxon>
        <taxon>Bacillati</taxon>
        <taxon>Bacillota</taxon>
        <taxon>Limnochordia</taxon>
        <taxon>Limnochordales</taxon>
        <taxon>Limnochordaceae</taxon>
        <taxon>Limnochorda</taxon>
    </lineage>
</organism>
<dbReference type="InterPro" id="IPR024185">
    <property type="entry name" value="FTHF_cligase-like_sf"/>
</dbReference>
<dbReference type="GO" id="GO:0006089">
    <property type="term" value="P:lactate metabolic process"/>
    <property type="evidence" value="ECO:0007669"/>
    <property type="project" value="InterPro"/>
</dbReference>
<keyword evidence="2" id="KW-0004">4Fe-4S</keyword>
<evidence type="ECO:0000256" key="7">
    <source>
        <dbReference type="ARBA" id="ARBA00023014"/>
    </source>
</evidence>